<protein>
    <submittedName>
        <fullName evidence="2">Uncharacterized protein</fullName>
    </submittedName>
</protein>
<dbReference type="EMBL" id="JACETU010000008">
    <property type="protein sequence ID" value="KAF7422639.1"/>
    <property type="molecule type" value="Genomic_DNA"/>
</dbReference>
<organism evidence="2 3">
    <name type="scientific">Pleurotus ostreatus</name>
    <name type="common">Oyster mushroom</name>
    <name type="synonym">White-rot fungus</name>
    <dbReference type="NCBI Taxonomy" id="5322"/>
    <lineage>
        <taxon>Eukaryota</taxon>
        <taxon>Fungi</taxon>
        <taxon>Dikarya</taxon>
        <taxon>Basidiomycota</taxon>
        <taxon>Agaricomycotina</taxon>
        <taxon>Agaricomycetes</taxon>
        <taxon>Agaricomycetidae</taxon>
        <taxon>Agaricales</taxon>
        <taxon>Pleurotineae</taxon>
        <taxon>Pleurotaceae</taxon>
        <taxon>Pleurotus</taxon>
    </lineage>
</organism>
<keyword evidence="3" id="KW-1185">Reference proteome</keyword>
<dbReference type="RefSeq" id="XP_036627671.1">
    <property type="nucleotide sequence ID" value="XM_036780288.1"/>
</dbReference>
<dbReference type="Proteomes" id="UP000623687">
    <property type="component" value="Unassembled WGS sequence"/>
</dbReference>
<sequence>MVRRRIPKSRAGGKSKARPLDRNAGKIKKWDKPADIPLDEEDEFHHNRDRILLDGNVDQGEEDEEDEVFGLKGMSDDDDEDDDEGHHGRGRRRPR</sequence>
<dbReference type="AlphaFoldDB" id="A0A8H7DNY8"/>
<feature type="compositionally biased region" description="Basic residues" evidence="1">
    <location>
        <begin position="1"/>
        <end position="17"/>
    </location>
</feature>
<comment type="caution">
    <text evidence="2">The sequence shown here is derived from an EMBL/GenBank/DDBJ whole genome shotgun (WGS) entry which is preliminary data.</text>
</comment>
<gene>
    <name evidence="2" type="ORF">PC9H_010795</name>
</gene>
<proteinExistence type="predicted"/>
<reference evidence="2" key="1">
    <citation type="submission" date="2019-07" db="EMBL/GenBank/DDBJ databases">
        <authorList>
            <person name="Palmer J.M."/>
        </authorList>
    </citation>
    <scope>NUCLEOTIDE SEQUENCE</scope>
    <source>
        <strain evidence="2">PC9</strain>
    </source>
</reference>
<dbReference type="GeneID" id="59380613"/>
<accession>A0A8H7DNY8</accession>
<feature type="region of interest" description="Disordered" evidence="1">
    <location>
        <begin position="1"/>
        <end position="95"/>
    </location>
</feature>
<dbReference type="OrthoDB" id="1924577at2759"/>
<name>A0A8H7DNY8_PLEOS</name>
<evidence type="ECO:0000313" key="2">
    <source>
        <dbReference type="EMBL" id="KAF7422639.1"/>
    </source>
</evidence>
<feature type="compositionally biased region" description="Basic and acidic residues" evidence="1">
    <location>
        <begin position="18"/>
        <end position="34"/>
    </location>
</feature>
<evidence type="ECO:0000256" key="1">
    <source>
        <dbReference type="SAM" id="MobiDB-lite"/>
    </source>
</evidence>
<dbReference type="VEuPathDB" id="FungiDB:PC9H_010795"/>
<feature type="compositionally biased region" description="Acidic residues" evidence="1">
    <location>
        <begin position="59"/>
        <end position="68"/>
    </location>
</feature>
<evidence type="ECO:0000313" key="3">
    <source>
        <dbReference type="Proteomes" id="UP000623687"/>
    </source>
</evidence>
<feature type="compositionally biased region" description="Basic and acidic residues" evidence="1">
    <location>
        <begin position="43"/>
        <end position="52"/>
    </location>
</feature>